<feature type="compositionally biased region" description="Acidic residues" evidence="1">
    <location>
        <begin position="70"/>
        <end position="87"/>
    </location>
</feature>
<evidence type="ECO:0000256" key="1">
    <source>
        <dbReference type="SAM" id="MobiDB-lite"/>
    </source>
</evidence>
<feature type="region of interest" description="Disordered" evidence="1">
    <location>
        <begin position="1"/>
        <end position="110"/>
    </location>
</feature>
<feature type="compositionally biased region" description="Basic and acidic residues" evidence="1">
    <location>
        <begin position="88"/>
        <end position="103"/>
    </location>
</feature>
<reference evidence="2" key="1">
    <citation type="submission" date="2022-07" db="EMBL/GenBank/DDBJ databases">
        <title>Genome Sequence of Physisporinus lineatus.</title>
        <authorList>
            <person name="Buettner E."/>
        </authorList>
    </citation>
    <scope>NUCLEOTIDE SEQUENCE</scope>
    <source>
        <strain evidence="2">VT162</strain>
    </source>
</reference>
<evidence type="ECO:0000313" key="3">
    <source>
        <dbReference type="Proteomes" id="UP001212997"/>
    </source>
</evidence>
<feature type="compositionally biased region" description="Basic and acidic residues" evidence="1">
    <location>
        <begin position="58"/>
        <end position="69"/>
    </location>
</feature>
<feature type="compositionally biased region" description="Basic and acidic residues" evidence="1">
    <location>
        <begin position="24"/>
        <end position="40"/>
    </location>
</feature>
<dbReference type="EMBL" id="JANAWD010000057">
    <property type="protein sequence ID" value="KAJ3488898.1"/>
    <property type="molecule type" value="Genomic_DNA"/>
</dbReference>
<keyword evidence="3" id="KW-1185">Reference proteome</keyword>
<feature type="compositionally biased region" description="Polar residues" evidence="1">
    <location>
        <begin position="41"/>
        <end position="52"/>
    </location>
</feature>
<name>A0AAD5V883_9APHY</name>
<dbReference type="AlphaFoldDB" id="A0AAD5V883"/>
<comment type="caution">
    <text evidence="2">The sequence shown here is derived from an EMBL/GenBank/DDBJ whole genome shotgun (WGS) entry which is preliminary data.</text>
</comment>
<accession>A0AAD5V883</accession>
<protein>
    <submittedName>
        <fullName evidence="2">Uncharacterized protein</fullName>
    </submittedName>
</protein>
<gene>
    <name evidence="2" type="ORF">NLI96_g2533</name>
</gene>
<sequence>MARASGENTVAEPSAKRKLSTSAPDKDENKRSKVESKENTETVTSVNLSTAVANGDAGPKEPKAKKSDADDSDTVGSDDEDDDDDDDQKTVDEKREAAKDISKEVVAPQSNSSVGHGQALVFYLWSDAITSLLGDQEEDGFLVLKSKVDALWAYALTHKGTENERYFATNEMVCELRIQDYPLERIDDANETPEAKKLKKLWKKDVRHQGDWWYEITLEKQKPESGRPALKVDVDGLDKALLWLDAEDSDDEAEGGEEDKDKDIPIDTAWWIVDIAAPSKECDKGVSLIADSIWDGRP</sequence>
<evidence type="ECO:0000313" key="2">
    <source>
        <dbReference type="EMBL" id="KAJ3488898.1"/>
    </source>
</evidence>
<organism evidence="2 3">
    <name type="scientific">Meripilus lineatus</name>
    <dbReference type="NCBI Taxonomy" id="2056292"/>
    <lineage>
        <taxon>Eukaryota</taxon>
        <taxon>Fungi</taxon>
        <taxon>Dikarya</taxon>
        <taxon>Basidiomycota</taxon>
        <taxon>Agaricomycotina</taxon>
        <taxon>Agaricomycetes</taxon>
        <taxon>Polyporales</taxon>
        <taxon>Meripilaceae</taxon>
        <taxon>Meripilus</taxon>
    </lineage>
</organism>
<dbReference type="Proteomes" id="UP001212997">
    <property type="component" value="Unassembled WGS sequence"/>
</dbReference>
<proteinExistence type="predicted"/>